<keyword evidence="1" id="KW-0732">Signal</keyword>
<reference evidence="2" key="1">
    <citation type="journal article" date="2016" name="Mol. Plant Pathol.">
        <title>Dual RNA-seq reveals Meloidogyne graminicola transcriptome and candidate effectors during the interaction with rice plants.</title>
        <authorList>
            <person name="Petitot A.S."/>
            <person name="Dereeper A."/>
            <person name="Agbessi M."/>
            <person name="Da Silva C."/>
            <person name="Guy J."/>
            <person name="Ardisson M."/>
            <person name="Fernandez D."/>
        </authorList>
    </citation>
    <scope>NUCLEOTIDE SEQUENCE</scope>
</reference>
<evidence type="ECO:0000313" key="4">
    <source>
        <dbReference type="Proteomes" id="UP000605970"/>
    </source>
</evidence>
<proteinExistence type="evidence at transcript level"/>
<accession>A0A2R4SDE6</accession>
<dbReference type="AlphaFoldDB" id="A0A2R4SDE6"/>
<evidence type="ECO:0000313" key="3">
    <source>
        <dbReference type="EMBL" id="KAF7636763.1"/>
    </source>
</evidence>
<reference evidence="3" key="3">
    <citation type="journal article" date="2020" name="Ecol. Evol.">
        <title>Genome structure and content of the rice root-knot nematode (Meloidogyne graminicola).</title>
        <authorList>
            <person name="Phan N.T."/>
            <person name="Danchin E.G.J."/>
            <person name="Klopp C."/>
            <person name="Perfus-Barbeoch L."/>
            <person name="Kozlowski D.K."/>
            <person name="Koutsovoulos G.D."/>
            <person name="Lopez-Roques C."/>
            <person name="Bouchez O."/>
            <person name="Zahm M."/>
            <person name="Besnard G."/>
            <person name="Bellafiore S."/>
        </authorList>
    </citation>
    <scope>NUCLEOTIDE SEQUENCE</scope>
    <source>
        <strain evidence="3">VN-18</strain>
    </source>
</reference>
<evidence type="ECO:0000256" key="1">
    <source>
        <dbReference type="SAM" id="SignalP"/>
    </source>
</evidence>
<organism evidence="2">
    <name type="scientific">Meloidogyne graminicola</name>
    <dbReference type="NCBI Taxonomy" id="189291"/>
    <lineage>
        <taxon>Eukaryota</taxon>
        <taxon>Metazoa</taxon>
        <taxon>Ecdysozoa</taxon>
        <taxon>Nematoda</taxon>
        <taxon>Chromadorea</taxon>
        <taxon>Rhabditida</taxon>
        <taxon>Tylenchina</taxon>
        <taxon>Tylenchomorpha</taxon>
        <taxon>Tylenchoidea</taxon>
        <taxon>Meloidogynidae</taxon>
        <taxon>Meloidogyninae</taxon>
        <taxon>Meloidogyne</taxon>
    </lineage>
</organism>
<sequence length="87" mass="9173">MASFIVFLIAAILFSLINESKGGCKQLNNDCDTGKQDCCGPNLQCCQLGVSTCTTGKCCIKNGKESATDGHCCSNKRTNKGGKMLCV</sequence>
<gene>
    <name evidence="3" type="ORF">Mgra_00003709</name>
</gene>
<dbReference type="EMBL" id="JABEBT010000026">
    <property type="protein sequence ID" value="KAF7636763.1"/>
    <property type="molecule type" value="Genomic_DNA"/>
</dbReference>
<reference evidence="2" key="2">
    <citation type="submission" date="2017-05" db="EMBL/GenBank/DDBJ databases">
        <authorList>
            <person name="Song R."/>
            <person name="Chenine A.L."/>
            <person name="Ruprecht R.M."/>
        </authorList>
    </citation>
    <scope>NUCLEOTIDE SEQUENCE</scope>
</reference>
<keyword evidence="4" id="KW-1185">Reference proteome</keyword>
<feature type="signal peptide" evidence="1">
    <location>
        <begin position="1"/>
        <end position="22"/>
    </location>
</feature>
<evidence type="ECO:0000313" key="2">
    <source>
        <dbReference type="EMBL" id="AVZ46779.1"/>
    </source>
</evidence>
<dbReference type="EMBL" id="MF166623">
    <property type="protein sequence ID" value="AVZ46779.1"/>
    <property type="molecule type" value="mRNA"/>
</dbReference>
<dbReference type="Proteomes" id="UP000605970">
    <property type="component" value="Unassembled WGS sequence"/>
</dbReference>
<feature type="chain" id="PRO_5036321503" evidence="1">
    <location>
        <begin position="23"/>
        <end position="87"/>
    </location>
</feature>
<protein>
    <submittedName>
        <fullName evidence="2">Uncharacterized protein</fullName>
    </submittedName>
</protein>
<name>A0A2R4SDE6_9BILA</name>